<reference evidence="1 2" key="1">
    <citation type="journal article" date="2013" name="PLoS Pathog.">
        <title>Genomic analysis of the Kiwifruit pathogen Pseudomonas syringae pv. actinidiae provides insight into the origins of an emergent plant disease.</title>
        <authorList>
            <person name="McCann H.C."/>
            <person name="Rikkerink E.H."/>
            <person name="Bertels F."/>
            <person name="Fiers M."/>
            <person name="Lu A."/>
            <person name="Rees-George J."/>
            <person name="Andersen M.T."/>
            <person name="Gleave A.P."/>
            <person name="Haubold B."/>
            <person name="Wohlers M.W."/>
            <person name="Guttman D.S."/>
            <person name="Wang P.W."/>
            <person name="Straub C."/>
            <person name="Vanneste J.L."/>
            <person name="Rainey P.B."/>
            <person name="Templeton M.D."/>
        </authorList>
    </citation>
    <scope>NUCLEOTIDE SEQUENCE [LARGE SCALE GENOMIC DNA]</scope>
    <source>
        <strain evidence="1 2">ICMP 18807</strain>
    </source>
</reference>
<dbReference type="Proteomes" id="UP000015729">
    <property type="component" value="Unassembled WGS sequence"/>
</dbReference>
<comment type="caution">
    <text evidence="1">The sequence shown here is derived from an EMBL/GenBank/DDBJ whole genome shotgun (WGS) entry which is preliminary data.</text>
</comment>
<evidence type="ECO:0000313" key="2">
    <source>
        <dbReference type="Proteomes" id="UP000015729"/>
    </source>
</evidence>
<protein>
    <submittedName>
        <fullName evidence="1">GNAT family acetyltransferase</fullName>
    </submittedName>
</protein>
<dbReference type="AlphaFoldDB" id="S6T9E2"/>
<dbReference type="PATRIC" id="fig|1194404.4.peg.6177"/>
<dbReference type="EMBL" id="AOKG01002053">
    <property type="protein sequence ID" value="EPN40161.1"/>
    <property type="molecule type" value="Genomic_DNA"/>
</dbReference>
<proteinExistence type="predicted"/>
<accession>S6T9E2</accession>
<evidence type="ECO:0000313" key="1">
    <source>
        <dbReference type="EMBL" id="EPN40161.1"/>
    </source>
</evidence>
<gene>
    <name evidence="1" type="ORF">A244_30005</name>
</gene>
<dbReference type="GO" id="GO:0016740">
    <property type="term" value="F:transferase activity"/>
    <property type="evidence" value="ECO:0007669"/>
    <property type="project" value="UniProtKB-KW"/>
</dbReference>
<organism evidence="1 2">
    <name type="scientific">Pseudomonas syringae pv. actinidiae ICMP 18807</name>
    <dbReference type="NCBI Taxonomy" id="1194404"/>
    <lineage>
        <taxon>Bacteria</taxon>
        <taxon>Pseudomonadati</taxon>
        <taxon>Pseudomonadota</taxon>
        <taxon>Gammaproteobacteria</taxon>
        <taxon>Pseudomonadales</taxon>
        <taxon>Pseudomonadaceae</taxon>
        <taxon>Pseudomonas</taxon>
        <taxon>Pseudomonas syringae</taxon>
    </lineage>
</organism>
<sequence>MVLGTPPPKSPDVQQFALVTQALG</sequence>
<name>S6T9E2_PSESF</name>
<keyword evidence="1" id="KW-0808">Transferase</keyword>